<evidence type="ECO:0000256" key="1">
    <source>
        <dbReference type="SAM" id="SignalP"/>
    </source>
</evidence>
<dbReference type="Gene3D" id="3.10.450.50">
    <property type="match status" value="2"/>
</dbReference>
<accession>A0ABZ2YT14</accession>
<dbReference type="SUPFAM" id="SSF54427">
    <property type="entry name" value="NTF2-like"/>
    <property type="match status" value="2"/>
</dbReference>
<evidence type="ECO:0000313" key="3">
    <source>
        <dbReference type="EMBL" id="WZN42939.1"/>
    </source>
</evidence>
<dbReference type="InterPro" id="IPR027843">
    <property type="entry name" value="DUF4440"/>
</dbReference>
<feature type="signal peptide" evidence="1">
    <location>
        <begin position="1"/>
        <end position="20"/>
    </location>
</feature>
<dbReference type="InterPro" id="IPR032710">
    <property type="entry name" value="NTF2-like_dom_sf"/>
</dbReference>
<name>A0ABZ2YT14_9BACT</name>
<feature type="domain" description="DUF4440" evidence="2">
    <location>
        <begin position="27"/>
        <end position="132"/>
    </location>
</feature>
<reference evidence="4" key="1">
    <citation type="submission" date="2024-03" db="EMBL/GenBank/DDBJ databases">
        <title>Chitinophaga horti sp. nov., isolated from garden soil.</title>
        <authorList>
            <person name="Lee D.S."/>
            <person name="Han D.M."/>
            <person name="Baek J.H."/>
            <person name="Choi D.G."/>
            <person name="Jeon J.H."/>
            <person name="Jeon C.O."/>
        </authorList>
    </citation>
    <scope>NUCLEOTIDE SEQUENCE [LARGE SCALE GENOMIC DNA]</scope>
    <source>
        <strain evidence="4">GPA1</strain>
    </source>
</reference>
<feature type="chain" id="PRO_5045860564" evidence="1">
    <location>
        <begin position="21"/>
        <end position="300"/>
    </location>
</feature>
<keyword evidence="1" id="KW-0732">Signal</keyword>
<sequence length="300" mass="34051">MQPLHILTSGFLFLSLHLHAQDAKTTIQSAGQRQAEAFHQGRAAEISAFYAPEAVVMPEFHSILYGSKSVGQYFDHWLRGTGYSQVTRQIADIRESGAFAIEAGTFQQQFGQTGKDTSLYNAKYLRVWNLRDRKTPRIIAEIWGSVQWFERSVLPQIPDFPAAAPASSVAPAVAVQITRRNEQIRQLVSARNGSAHAQLFAPDAIYMPYYEQMHVGFDSIQAYFVRHERPDDLLIDSLDIRYANMIQLSEDLVLENGYYKVRWHTKADPTGGTGSGKSVNIWKKEENGEWKLFRQMVNHD</sequence>
<proteinExistence type="predicted"/>
<dbReference type="Pfam" id="PF14534">
    <property type="entry name" value="DUF4440"/>
    <property type="match status" value="2"/>
</dbReference>
<gene>
    <name evidence="3" type="ORF">WJU16_07820</name>
</gene>
<dbReference type="EMBL" id="CP149822">
    <property type="protein sequence ID" value="WZN42939.1"/>
    <property type="molecule type" value="Genomic_DNA"/>
</dbReference>
<organism evidence="3 4">
    <name type="scientific">Chitinophaga pollutisoli</name>
    <dbReference type="NCBI Taxonomy" id="3133966"/>
    <lineage>
        <taxon>Bacteria</taxon>
        <taxon>Pseudomonadati</taxon>
        <taxon>Bacteroidota</taxon>
        <taxon>Chitinophagia</taxon>
        <taxon>Chitinophagales</taxon>
        <taxon>Chitinophagaceae</taxon>
        <taxon>Chitinophaga</taxon>
    </lineage>
</organism>
<keyword evidence="4" id="KW-1185">Reference proteome</keyword>
<dbReference type="RefSeq" id="WP_341837763.1">
    <property type="nucleotide sequence ID" value="NZ_CP149822.1"/>
</dbReference>
<evidence type="ECO:0000259" key="2">
    <source>
        <dbReference type="Pfam" id="PF14534"/>
    </source>
</evidence>
<feature type="domain" description="DUF4440" evidence="2">
    <location>
        <begin position="180"/>
        <end position="292"/>
    </location>
</feature>
<evidence type="ECO:0000313" key="4">
    <source>
        <dbReference type="Proteomes" id="UP001485459"/>
    </source>
</evidence>
<protein>
    <submittedName>
        <fullName evidence="3">Nuclear transport factor 2 family protein</fullName>
    </submittedName>
</protein>
<dbReference type="Proteomes" id="UP001485459">
    <property type="component" value="Chromosome"/>
</dbReference>